<dbReference type="InterPro" id="IPR058530">
    <property type="entry name" value="Baseplate_J-like_C"/>
</dbReference>
<feature type="domain" description="Baseplate J-like C-terminal" evidence="3">
    <location>
        <begin position="273"/>
        <end position="358"/>
    </location>
</feature>
<evidence type="ECO:0000259" key="3">
    <source>
        <dbReference type="Pfam" id="PF26079"/>
    </source>
</evidence>
<gene>
    <name evidence="4" type="ORF">DFR58_11888</name>
</gene>
<organism evidence="4 5">
    <name type="scientific">Anaerobacterium chartisolvens</name>
    <dbReference type="NCBI Taxonomy" id="1297424"/>
    <lineage>
        <taxon>Bacteria</taxon>
        <taxon>Bacillati</taxon>
        <taxon>Bacillota</taxon>
        <taxon>Clostridia</taxon>
        <taxon>Eubacteriales</taxon>
        <taxon>Oscillospiraceae</taxon>
        <taxon>Anaerobacterium</taxon>
    </lineage>
</organism>
<name>A0A369AV64_9FIRM</name>
<dbReference type="PANTHER" id="PTHR37829">
    <property type="entry name" value="PHAGE-LIKE ELEMENT PBSX PROTEIN XKDT"/>
    <property type="match status" value="1"/>
</dbReference>
<dbReference type="InterPro" id="IPR052399">
    <property type="entry name" value="Phage_Baseplate_Assmbl_Protein"/>
</dbReference>
<accession>A0A369AV64</accession>
<dbReference type="InterPro" id="IPR058531">
    <property type="entry name" value="Baseplate_J_M"/>
</dbReference>
<dbReference type="AlphaFoldDB" id="A0A369AV64"/>
<keyword evidence="5" id="KW-1185">Reference proteome</keyword>
<evidence type="ECO:0000256" key="1">
    <source>
        <dbReference type="ARBA" id="ARBA00038087"/>
    </source>
</evidence>
<evidence type="ECO:0000259" key="2">
    <source>
        <dbReference type="Pfam" id="PF26078"/>
    </source>
</evidence>
<sequence length="358" mass="37432">MYENETEQAIKNRMLANAPEGINTAEGDFFNDAVSPAALELTLAYQQLDRLLGLGFAESAYGEYLDKITSERGIGRKPATKGTGTIEVTAAVGSVINTGDILATWQGNIRFASAETKTVGQTGKVLIRFENETAGNMGGIAPLTQFIAPVAIPGFISARSTEYINAGADEESDESLRLRYFSKVQAPVTSGNKYHYKNWAEEFPGVGAAKVFPLWNGAGTVKVVIIDSNKQPASEELVADVQQYIDPGSGGCGEGQAPIGAYCTVAPAEAVEINVTAEVSGADASEVAPLFERALAAYLADIAFTGAPVSYARIGTILLESISQTGGSDYTGLTVNGDSGNIIPGPEQVAVVGTVSLS</sequence>
<comment type="similarity">
    <text evidence="1">Belongs to the Mu gp47/PBSX XkdT family.</text>
</comment>
<proteinExistence type="inferred from homology"/>
<dbReference type="PANTHER" id="PTHR37829:SF3">
    <property type="entry name" value="PROTEIN JAYE-RELATED"/>
    <property type="match status" value="1"/>
</dbReference>
<comment type="caution">
    <text evidence="4">The sequence shown here is derived from an EMBL/GenBank/DDBJ whole genome shotgun (WGS) entry which is preliminary data.</text>
</comment>
<protein>
    <submittedName>
        <fullName evidence="4">Putative phage protein gp47/JayE</fullName>
    </submittedName>
</protein>
<dbReference type="OrthoDB" id="2554267at2"/>
<dbReference type="Proteomes" id="UP000253034">
    <property type="component" value="Unassembled WGS sequence"/>
</dbReference>
<feature type="domain" description="Baseplate J-like central" evidence="2">
    <location>
        <begin position="189"/>
        <end position="266"/>
    </location>
</feature>
<dbReference type="RefSeq" id="WP_114298686.1">
    <property type="nucleotide sequence ID" value="NZ_QPJT01000018.1"/>
</dbReference>
<evidence type="ECO:0000313" key="4">
    <source>
        <dbReference type="EMBL" id="RCX13270.1"/>
    </source>
</evidence>
<evidence type="ECO:0000313" key="5">
    <source>
        <dbReference type="Proteomes" id="UP000253034"/>
    </source>
</evidence>
<dbReference type="Pfam" id="PF26078">
    <property type="entry name" value="Baseplate_J_M"/>
    <property type="match status" value="1"/>
</dbReference>
<dbReference type="Pfam" id="PF26079">
    <property type="entry name" value="Baseplate_J_C"/>
    <property type="match status" value="1"/>
</dbReference>
<dbReference type="EMBL" id="QPJT01000018">
    <property type="protein sequence ID" value="RCX13270.1"/>
    <property type="molecule type" value="Genomic_DNA"/>
</dbReference>
<reference evidence="4 5" key="1">
    <citation type="submission" date="2018-07" db="EMBL/GenBank/DDBJ databases">
        <title>Genomic Encyclopedia of Type Strains, Phase IV (KMG-IV): sequencing the most valuable type-strain genomes for metagenomic binning, comparative biology and taxonomic classification.</title>
        <authorList>
            <person name="Goeker M."/>
        </authorList>
    </citation>
    <scope>NUCLEOTIDE SEQUENCE [LARGE SCALE GENOMIC DNA]</scope>
    <source>
        <strain evidence="4 5">DSM 27016</strain>
    </source>
</reference>